<proteinExistence type="predicted"/>
<dbReference type="RefSeq" id="WP_179500484.1">
    <property type="nucleotide sequence ID" value="NZ_JACCAA010000001.1"/>
</dbReference>
<evidence type="ECO:0000313" key="2">
    <source>
        <dbReference type="EMBL" id="NYG57172.1"/>
    </source>
</evidence>
<keyword evidence="3" id="KW-1185">Reference proteome</keyword>
<gene>
    <name evidence="2" type="ORF">BJ980_000095</name>
</gene>
<feature type="transmembrane region" description="Helical" evidence="1">
    <location>
        <begin position="45"/>
        <end position="66"/>
    </location>
</feature>
<organism evidence="2 3">
    <name type="scientific">Nocardioides daedukensis</name>
    <dbReference type="NCBI Taxonomy" id="634462"/>
    <lineage>
        <taxon>Bacteria</taxon>
        <taxon>Bacillati</taxon>
        <taxon>Actinomycetota</taxon>
        <taxon>Actinomycetes</taxon>
        <taxon>Propionibacteriales</taxon>
        <taxon>Nocardioidaceae</taxon>
        <taxon>Nocardioides</taxon>
    </lineage>
</organism>
<keyword evidence="1" id="KW-0472">Membrane</keyword>
<dbReference type="AlphaFoldDB" id="A0A7Y9RV35"/>
<feature type="transmembrane region" description="Helical" evidence="1">
    <location>
        <begin position="6"/>
        <end position="24"/>
    </location>
</feature>
<reference evidence="2 3" key="1">
    <citation type="submission" date="2020-07" db="EMBL/GenBank/DDBJ databases">
        <title>Sequencing the genomes of 1000 actinobacteria strains.</title>
        <authorList>
            <person name="Klenk H.-P."/>
        </authorList>
    </citation>
    <scope>NUCLEOTIDE SEQUENCE [LARGE SCALE GENOMIC DNA]</scope>
    <source>
        <strain evidence="2 3">DSM 23819</strain>
    </source>
</reference>
<accession>A0A7Y9RV35</accession>
<name>A0A7Y9RV35_9ACTN</name>
<evidence type="ECO:0000313" key="3">
    <source>
        <dbReference type="Proteomes" id="UP000540656"/>
    </source>
</evidence>
<protein>
    <submittedName>
        <fullName evidence="2">Uncharacterized protein</fullName>
    </submittedName>
</protein>
<keyword evidence="1" id="KW-0812">Transmembrane</keyword>
<keyword evidence="1" id="KW-1133">Transmembrane helix</keyword>
<sequence>METIHVFWAASLIAAGWLLPIGIWRMMAYRSGQVDHTSGMRGVAVMALGLGIFATVMFVVLTIWIASGS</sequence>
<dbReference type="Proteomes" id="UP000540656">
    <property type="component" value="Unassembled WGS sequence"/>
</dbReference>
<comment type="caution">
    <text evidence="2">The sequence shown here is derived from an EMBL/GenBank/DDBJ whole genome shotgun (WGS) entry which is preliminary data.</text>
</comment>
<evidence type="ECO:0000256" key="1">
    <source>
        <dbReference type="SAM" id="Phobius"/>
    </source>
</evidence>
<dbReference type="EMBL" id="JACCAA010000001">
    <property type="protein sequence ID" value="NYG57172.1"/>
    <property type="molecule type" value="Genomic_DNA"/>
</dbReference>